<feature type="compositionally biased region" description="Acidic residues" evidence="7">
    <location>
        <begin position="34"/>
        <end position="52"/>
    </location>
</feature>
<dbReference type="OMA" id="WDRRQPN"/>
<dbReference type="PANTHER" id="PTHR22847">
    <property type="entry name" value="WD40 REPEAT PROTEIN"/>
    <property type="match status" value="1"/>
</dbReference>
<reference evidence="10" key="1">
    <citation type="journal article" date="2017" name="Nat. Microbiol.">
        <title>Global analysis of biosynthetic gene clusters reveals vast potential of secondary metabolite production in Penicillium species.</title>
        <authorList>
            <person name="Nielsen J.C."/>
            <person name="Grijseels S."/>
            <person name="Prigent S."/>
            <person name="Ji B."/>
            <person name="Dainat J."/>
            <person name="Nielsen K.F."/>
            <person name="Frisvad J.C."/>
            <person name="Workman M."/>
            <person name="Nielsen J."/>
        </authorList>
    </citation>
    <scope>NUCLEOTIDE SEQUENCE [LARGE SCALE GENOMIC DNA]</scope>
    <source>
        <strain evidence="10">IBT 11843</strain>
    </source>
</reference>
<evidence type="ECO:0000256" key="3">
    <source>
        <dbReference type="ARBA" id="ARBA00038415"/>
    </source>
</evidence>
<dbReference type="OrthoDB" id="10260946at2759"/>
<evidence type="ECO:0000256" key="4">
    <source>
        <dbReference type="ARBA" id="ARBA00039789"/>
    </source>
</evidence>
<feature type="compositionally biased region" description="Polar residues" evidence="7">
    <location>
        <begin position="56"/>
        <end position="87"/>
    </location>
</feature>
<dbReference type="STRING" id="69771.A0A1V6PBB5"/>
<evidence type="ECO:0000313" key="10">
    <source>
        <dbReference type="Proteomes" id="UP000191522"/>
    </source>
</evidence>
<dbReference type="InterPro" id="IPR036322">
    <property type="entry name" value="WD40_repeat_dom_sf"/>
</dbReference>
<feature type="compositionally biased region" description="Polar residues" evidence="7">
    <location>
        <begin position="452"/>
        <end position="470"/>
    </location>
</feature>
<protein>
    <recommendedName>
        <fullName evidence="4">Mitochondrial division protein 1</fullName>
    </recommendedName>
</protein>
<dbReference type="Pfam" id="PF23798">
    <property type="entry name" value="Beta-prop_SPT8"/>
    <property type="match status" value="2"/>
</dbReference>
<dbReference type="Gene3D" id="2.130.10.10">
    <property type="entry name" value="YVTN repeat-like/Quinoprotein amine dehydrogenase"/>
    <property type="match status" value="2"/>
</dbReference>
<gene>
    <name evidence="9" type="ORF">PENDEC_c011G03359</name>
</gene>
<proteinExistence type="inferred from homology"/>
<name>A0A1V6PBB5_PENDC</name>
<feature type="domain" description="Transcription factor spt8 beta-propeller" evidence="8">
    <location>
        <begin position="451"/>
        <end position="635"/>
    </location>
</feature>
<dbReference type="FunFam" id="2.130.10.10:FF:000789">
    <property type="entry name" value="Transcription factor (SPT8), putative"/>
    <property type="match status" value="1"/>
</dbReference>
<evidence type="ECO:0000259" key="8">
    <source>
        <dbReference type="Pfam" id="PF23798"/>
    </source>
</evidence>
<dbReference type="FunFam" id="2.130.10.10:FF:000927">
    <property type="entry name" value="Transcription factor (SPT8), putative"/>
    <property type="match status" value="1"/>
</dbReference>
<dbReference type="GO" id="GO:0000124">
    <property type="term" value="C:SAGA complex"/>
    <property type="evidence" value="ECO:0007669"/>
    <property type="project" value="TreeGrafter"/>
</dbReference>
<feature type="region of interest" description="Disordered" evidence="7">
    <location>
        <begin position="387"/>
        <end position="470"/>
    </location>
</feature>
<sequence>MASLEEDEDRDLAGSQDGSSDNENDIDDTMRDVDDGDGDNEPDADADADDDPGSPSNASQASEGAGMASQQNQDGNTPRNADTSMSEPFSIYHPSVRPECLTAKTYDIAPTTAAPHSTSINAVTATADMRWVFSGGSDGFVRKFNWTDSINSKLMLTVAQRHPFVDSVVKAGVLMTYWENMDANSLSPVYSLACQSEGLWLLSGLESGAIRLQTLRHDEGREIVQLRQHTSAVSSLILTSDEQSLLSGSWDKRVIDWDLNTGQARRAFGGSAGQISTVQIRPESSLPVPQDTVEAMLTSGTYSSNYEASGTDKFNFMDTTQDAGDAGAAENPQAGSPADSLFGGADSLFGDADGGAADGGEPSAGVFGVDEDDEFGRAMATGVLADQDAPGEDDAEMPQLESAQQPSAQPADDNASVNAESKEPNHVQPNSDMPTESTPAVNRLPQAEDLESSSQGPDLSQTMQQEGSGSDTTFLAASIDGTIRIWDRRQPNPVARISPRNVPPWCMNACWSPDGNYIYAGRRNGTVEEFSLHKGLREAERTFKFPQGSGPVTALKAMPNGRHLICASHDILRLYDLKHEQSSRHSTTPFLIIPGHRTGTISQLYVDNACRFMISTSGNRGWEGNTTEVLLGYEIGVPQ</sequence>
<dbReference type="PROSITE" id="PS50082">
    <property type="entry name" value="WD_REPEATS_2"/>
    <property type="match status" value="2"/>
</dbReference>
<dbReference type="SUPFAM" id="SSF50978">
    <property type="entry name" value="WD40 repeat-like"/>
    <property type="match status" value="1"/>
</dbReference>
<dbReference type="EMBL" id="MDYL01000011">
    <property type="protein sequence ID" value="OQD74301.1"/>
    <property type="molecule type" value="Genomic_DNA"/>
</dbReference>
<evidence type="ECO:0000256" key="5">
    <source>
        <dbReference type="ARBA" id="ARBA00043913"/>
    </source>
</evidence>
<evidence type="ECO:0000256" key="1">
    <source>
        <dbReference type="ARBA" id="ARBA00022574"/>
    </source>
</evidence>
<dbReference type="AlphaFoldDB" id="A0A1V6PBB5"/>
<dbReference type="SMART" id="SM00320">
    <property type="entry name" value="WD40"/>
    <property type="match status" value="6"/>
</dbReference>
<evidence type="ECO:0000256" key="6">
    <source>
        <dbReference type="PROSITE-ProRule" id="PRU00221"/>
    </source>
</evidence>
<keyword evidence="10" id="KW-1185">Reference proteome</keyword>
<keyword evidence="1 6" id="KW-0853">WD repeat</keyword>
<comment type="similarity">
    <text evidence="3">Belongs to the WD repeat MDV1/CAF4 family.</text>
</comment>
<feature type="compositionally biased region" description="Acidic residues" evidence="7">
    <location>
        <begin position="1"/>
        <end position="10"/>
    </location>
</feature>
<dbReference type="InterPro" id="IPR057544">
    <property type="entry name" value="Beta-prop_SPT8"/>
</dbReference>
<dbReference type="InterPro" id="IPR001680">
    <property type="entry name" value="WD40_rpt"/>
</dbReference>
<dbReference type="PANTHER" id="PTHR22847:SF637">
    <property type="entry name" value="WD REPEAT DOMAIN 5B"/>
    <property type="match status" value="1"/>
</dbReference>
<dbReference type="PROSITE" id="PS50294">
    <property type="entry name" value="WD_REPEATS_REGION"/>
    <property type="match status" value="1"/>
</dbReference>
<comment type="caution">
    <text evidence="9">The sequence shown here is derived from an EMBL/GenBank/DDBJ whole genome shotgun (WGS) entry which is preliminary data.</text>
</comment>
<organism evidence="9 10">
    <name type="scientific">Penicillium decumbens</name>
    <dbReference type="NCBI Taxonomy" id="69771"/>
    <lineage>
        <taxon>Eukaryota</taxon>
        <taxon>Fungi</taxon>
        <taxon>Dikarya</taxon>
        <taxon>Ascomycota</taxon>
        <taxon>Pezizomycotina</taxon>
        <taxon>Eurotiomycetes</taxon>
        <taxon>Eurotiomycetidae</taxon>
        <taxon>Eurotiales</taxon>
        <taxon>Aspergillaceae</taxon>
        <taxon>Penicillium</taxon>
    </lineage>
</organism>
<feature type="domain" description="Transcription factor spt8 beta-propeller" evidence="8">
    <location>
        <begin position="106"/>
        <end position="285"/>
    </location>
</feature>
<comment type="function">
    <text evidence="5">Involved in mitochondrial fission. Acts as an adapter protein required to form mitochondrial fission complexes. Formation of these complexes is required to promote constriction and fission of the mitochondrial compartment at a late step in mitochondrial division.</text>
</comment>
<dbReference type="Proteomes" id="UP000191522">
    <property type="component" value="Unassembled WGS sequence"/>
</dbReference>
<feature type="repeat" description="WD" evidence="6">
    <location>
        <begin position="226"/>
        <end position="267"/>
    </location>
</feature>
<evidence type="ECO:0000256" key="2">
    <source>
        <dbReference type="ARBA" id="ARBA00022737"/>
    </source>
</evidence>
<feature type="compositionally biased region" description="Polar residues" evidence="7">
    <location>
        <begin position="427"/>
        <end position="440"/>
    </location>
</feature>
<evidence type="ECO:0000313" key="9">
    <source>
        <dbReference type="EMBL" id="OQD74301.1"/>
    </source>
</evidence>
<feature type="region of interest" description="Disordered" evidence="7">
    <location>
        <begin position="1"/>
        <end position="91"/>
    </location>
</feature>
<accession>A0A1V6PBB5</accession>
<dbReference type="InterPro" id="IPR015943">
    <property type="entry name" value="WD40/YVTN_repeat-like_dom_sf"/>
</dbReference>
<keyword evidence="2" id="KW-0677">Repeat</keyword>
<feature type="repeat" description="WD" evidence="6">
    <location>
        <begin position="474"/>
        <end position="496"/>
    </location>
</feature>
<feature type="region of interest" description="Disordered" evidence="7">
    <location>
        <begin position="313"/>
        <end position="369"/>
    </location>
</feature>
<evidence type="ECO:0000256" key="7">
    <source>
        <dbReference type="SAM" id="MobiDB-lite"/>
    </source>
</evidence>